<evidence type="ECO:0000313" key="17">
    <source>
        <dbReference type="Proteomes" id="UP001629288"/>
    </source>
</evidence>
<comment type="caution">
    <text evidence="16">The sequence shown here is derived from an EMBL/GenBank/DDBJ whole genome shotgun (WGS) entry which is preliminary data.</text>
</comment>
<gene>
    <name evidence="16" type="ORF">PQR00_17310</name>
</gene>
<keyword evidence="9 16" id="KW-0418">Kinase</keyword>
<feature type="region of interest" description="Disordered" evidence="13">
    <location>
        <begin position="1"/>
        <end position="32"/>
    </location>
</feature>
<dbReference type="PANTHER" id="PTHR44936">
    <property type="entry name" value="SENSOR PROTEIN CREC"/>
    <property type="match status" value="1"/>
</dbReference>
<dbReference type="InterPro" id="IPR003661">
    <property type="entry name" value="HisK_dim/P_dom"/>
</dbReference>
<dbReference type="SMART" id="SM00387">
    <property type="entry name" value="HATPase_c"/>
    <property type="match status" value="1"/>
</dbReference>
<evidence type="ECO:0000256" key="12">
    <source>
        <dbReference type="ARBA" id="ARBA00023136"/>
    </source>
</evidence>
<evidence type="ECO:0000256" key="8">
    <source>
        <dbReference type="ARBA" id="ARBA00022692"/>
    </source>
</evidence>
<keyword evidence="17" id="KW-1185">Reference proteome</keyword>
<evidence type="ECO:0000256" key="9">
    <source>
        <dbReference type="ARBA" id="ARBA00022777"/>
    </source>
</evidence>
<dbReference type="Gene3D" id="3.30.565.10">
    <property type="entry name" value="Histidine kinase-like ATPase, C-terminal domain"/>
    <property type="match status" value="1"/>
</dbReference>
<keyword evidence="4" id="KW-1003">Cell membrane</keyword>
<proteinExistence type="predicted"/>
<dbReference type="InterPro" id="IPR004358">
    <property type="entry name" value="Sig_transdc_His_kin-like_C"/>
</dbReference>
<dbReference type="PROSITE" id="PS50109">
    <property type="entry name" value="HIS_KIN"/>
    <property type="match status" value="1"/>
</dbReference>
<evidence type="ECO:0000313" key="16">
    <source>
        <dbReference type="EMBL" id="MFM0445353.1"/>
    </source>
</evidence>
<dbReference type="SUPFAM" id="SSF47384">
    <property type="entry name" value="Homodimeric domain of signal transducing histidine kinase"/>
    <property type="match status" value="1"/>
</dbReference>
<comment type="subcellular location">
    <subcellularLocation>
        <location evidence="2">Cell inner membrane</location>
        <topology evidence="2">Multi-pass membrane protein</topology>
    </subcellularLocation>
</comment>
<name>A0ABW9C2C0_9BURK</name>
<evidence type="ECO:0000256" key="6">
    <source>
        <dbReference type="ARBA" id="ARBA00022553"/>
    </source>
</evidence>
<feature type="transmembrane region" description="Helical" evidence="14">
    <location>
        <begin position="37"/>
        <end position="57"/>
    </location>
</feature>
<evidence type="ECO:0000259" key="15">
    <source>
        <dbReference type="PROSITE" id="PS50109"/>
    </source>
</evidence>
<keyword evidence="12 14" id="KW-0472">Membrane</keyword>
<dbReference type="EMBL" id="JAQQDH010000005">
    <property type="protein sequence ID" value="MFM0445353.1"/>
    <property type="molecule type" value="Genomic_DNA"/>
</dbReference>
<comment type="catalytic activity">
    <reaction evidence="1">
        <text>ATP + protein L-histidine = ADP + protein N-phospho-L-histidine.</text>
        <dbReference type="EC" id="2.7.13.3"/>
    </reaction>
</comment>
<evidence type="ECO:0000256" key="3">
    <source>
        <dbReference type="ARBA" id="ARBA00012438"/>
    </source>
</evidence>
<dbReference type="InterPro" id="IPR050980">
    <property type="entry name" value="2C_sensor_his_kinase"/>
</dbReference>
<evidence type="ECO:0000256" key="14">
    <source>
        <dbReference type="SAM" id="Phobius"/>
    </source>
</evidence>
<feature type="transmembrane region" description="Helical" evidence="14">
    <location>
        <begin position="69"/>
        <end position="91"/>
    </location>
</feature>
<dbReference type="EC" id="2.7.13.3" evidence="3"/>
<keyword evidence="11" id="KW-0902">Two-component regulatory system</keyword>
<evidence type="ECO:0000256" key="13">
    <source>
        <dbReference type="SAM" id="MobiDB-lite"/>
    </source>
</evidence>
<dbReference type="InterPro" id="IPR003594">
    <property type="entry name" value="HATPase_dom"/>
</dbReference>
<feature type="domain" description="Histidine kinase" evidence="15">
    <location>
        <begin position="151"/>
        <end position="350"/>
    </location>
</feature>
<accession>A0ABW9C2C0</accession>
<evidence type="ECO:0000256" key="4">
    <source>
        <dbReference type="ARBA" id="ARBA00022475"/>
    </source>
</evidence>
<dbReference type="Pfam" id="PF02518">
    <property type="entry name" value="HATPase_c"/>
    <property type="match status" value="1"/>
</dbReference>
<keyword evidence="10 14" id="KW-1133">Transmembrane helix</keyword>
<keyword evidence="7" id="KW-0808">Transferase</keyword>
<dbReference type="Proteomes" id="UP001629288">
    <property type="component" value="Unassembled WGS sequence"/>
</dbReference>
<evidence type="ECO:0000256" key="11">
    <source>
        <dbReference type="ARBA" id="ARBA00023012"/>
    </source>
</evidence>
<dbReference type="PRINTS" id="PR00344">
    <property type="entry name" value="BCTRLSENSOR"/>
</dbReference>
<evidence type="ECO:0000256" key="10">
    <source>
        <dbReference type="ARBA" id="ARBA00022989"/>
    </source>
</evidence>
<keyword evidence="8 14" id="KW-0812">Transmembrane</keyword>
<sequence length="351" mass="37305">MIAYPTQSGNALLERPTRDRTHSVRHPRRLRGRAGRAGRVGAVLLLAGLTVYCAHLGEAVAWSSLKGASLPLFAAAVVGISLAVAATLKAVELLSTLRQLSAAIKADTGEGTEAMLSEDGPPPIARLARAINAAARYRAGRQAELLQVLAAYAHDQRTPLTRMGMRCELLEDAAVRDALQRDLAEMAQLVEASVSCAKMQCSVGERTQRVDADNLLGTLVGDYRDAGRTVALEGSVGRPLVTCPHALRRVLMNLIDNALRYGGDARLCVRVEARQLVLAVVDSGPGILPAQMDAVFAPWYRSPETSARAPGSGLGLAIARRLTLAMRGELQLENRCAGGLEARLTLPLATA</sequence>
<dbReference type="InterPro" id="IPR005467">
    <property type="entry name" value="His_kinase_dom"/>
</dbReference>
<dbReference type="Gene3D" id="1.10.287.130">
    <property type="match status" value="1"/>
</dbReference>
<dbReference type="InterPro" id="IPR036097">
    <property type="entry name" value="HisK_dim/P_sf"/>
</dbReference>
<evidence type="ECO:0000256" key="1">
    <source>
        <dbReference type="ARBA" id="ARBA00000085"/>
    </source>
</evidence>
<keyword evidence="6" id="KW-0597">Phosphoprotein</keyword>
<dbReference type="CDD" id="cd00082">
    <property type="entry name" value="HisKA"/>
    <property type="match status" value="1"/>
</dbReference>
<keyword evidence="5" id="KW-0997">Cell inner membrane</keyword>
<dbReference type="SUPFAM" id="SSF55874">
    <property type="entry name" value="ATPase domain of HSP90 chaperone/DNA topoisomerase II/histidine kinase"/>
    <property type="match status" value="1"/>
</dbReference>
<feature type="compositionally biased region" description="Basic residues" evidence="13">
    <location>
        <begin position="23"/>
        <end position="32"/>
    </location>
</feature>
<evidence type="ECO:0000256" key="7">
    <source>
        <dbReference type="ARBA" id="ARBA00022679"/>
    </source>
</evidence>
<protein>
    <recommendedName>
        <fullName evidence="3">histidine kinase</fullName>
        <ecNumber evidence="3">2.7.13.3</ecNumber>
    </recommendedName>
</protein>
<dbReference type="PANTHER" id="PTHR44936:SF5">
    <property type="entry name" value="SENSOR HISTIDINE KINASE ENVZ"/>
    <property type="match status" value="1"/>
</dbReference>
<evidence type="ECO:0000256" key="5">
    <source>
        <dbReference type="ARBA" id="ARBA00022519"/>
    </source>
</evidence>
<dbReference type="CDD" id="cd00075">
    <property type="entry name" value="HATPase"/>
    <property type="match status" value="1"/>
</dbReference>
<dbReference type="GO" id="GO:0016301">
    <property type="term" value="F:kinase activity"/>
    <property type="evidence" value="ECO:0007669"/>
    <property type="project" value="UniProtKB-KW"/>
</dbReference>
<organism evidence="16 17">
    <name type="scientific">Paraburkholderia strydomiana</name>
    <dbReference type="NCBI Taxonomy" id="1245417"/>
    <lineage>
        <taxon>Bacteria</taxon>
        <taxon>Pseudomonadati</taxon>
        <taxon>Pseudomonadota</taxon>
        <taxon>Betaproteobacteria</taxon>
        <taxon>Burkholderiales</taxon>
        <taxon>Burkholderiaceae</taxon>
        <taxon>Paraburkholderia</taxon>
    </lineage>
</organism>
<dbReference type="InterPro" id="IPR036890">
    <property type="entry name" value="HATPase_C_sf"/>
</dbReference>
<evidence type="ECO:0000256" key="2">
    <source>
        <dbReference type="ARBA" id="ARBA00004429"/>
    </source>
</evidence>
<reference evidence="16 17" key="1">
    <citation type="journal article" date="2024" name="Chem. Sci.">
        <title>Discovery of megapolipeptins by genome mining of a Burkholderiales bacteria collection.</title>
        <authorList>
            <person name="Paulo B.S."/>
            <person name="Recchia M.J.J."/>
            <person name="Lee S."/>
            <person name="Fergusson C.H."/>
            <person name="Romanowski S.B."/>
            <person name="Hernandez A."/>
            <person name="Krull N."/>
            <person name="Liu D.Y."/>
            <person name="Cavanagh H."/>
            <person name="Bos A."/>
            <person name="Gray C.A."/>
            <person name="Murphy B.T."/>
            <person name="Linington R.G."/>
            <person name="Eustaquio A.S."/>
        </authorList>
    </citation>
    <scope>NUCLEOTIDE SEQUENCE [LARGE SCALE GENOMIC DNA]</scope>
    <source>
        <strain evidence="16 17">RL17-379-BIB-C</strain>
    </source>
</reference>
<feature type="compositionally biased region" description="Polar residues" evidence="13">
    <location>
        <begin position="1"/>
        <end position="10"/>
    </location>
</feature>